<name>A0A9D1CS41_9FIRM</name>
<dbReference type="NCBIfam" id="NF045758">
    <property type="entry name" value="YlxM"/>
    <property type="match status" value="1"/>
</dbReference>
<protein>
    <recommendedName>
        <fullName evidence="3">UPF0122 protein IAB73_08040</fullName>
    </recommendedName>
</protein>
<dbReference type="InterPro" id="IPR013324">
    <property type="entry name" value="RNA_pol_sigma_r3/r4-like"/>
</dbReference>
<dbReference type="InterPro" id="IPR036388">
    <property type="entry name" value="WH-like_DNA-bd_sf"/>
</dbReference>
<reference evidence="4" key="1">
    <citation type="submission" date="2020-10" db="EMBL/GenBank/DDBJ databases">
        <authorList>
            <person name="Gilroy R."/>
        </authorList>
    </citation>
    <scope>NUCLEOTIDE SEQUENCE</scope>
    <source>
        <strain evidence="4">ChiSxjej2B14-6234</strain>
    </source>
</reference>
<dbReference type="Gene3D" id="1.10.10.10">
    <property type="entry name" value="Winged helix-like DNA-binding domain superfamily/Winged helix DNA-binding domain"/>
    <property type="match status" value="1"/>
</dbReference>
<dbReference type="AlphaFoldDB" id="A0A9D1CS41"/>
<dbReference type="PANTHER" id="PTHR40083">
    <property type="entry name" value="UPF0122 PROTEIN CBO2450/CLC_2298"/>
    <property type="match status" value="1"/>
</dbReference>
<evidence type="ECO:0000256" key="3">
    <source>
        <dbReference type="HAMAP-Rule" id="MF_00245"/>
    </source>
</evidence>
<evidence type="ECO:0000256" key="2">
    <source>
        <dbReference type="ARBA" id="ARBA00024764"/>
    </source>
</evidence>
<sequence>MEKRIETAWLLAFYGPLLTPRQRELLALYCDEDLSLAEIAAQEDISRQGVYDAVHRAQRQLADYEARLGLLARYRRITQGLERCRAMLDDVRASGEGEEALARVKRALDALIADEEGQNGV</sequence>
<evidence type="ECO:0000313" key="5">
    <source>
        <dbReference type="Proteomes" id="UP000886887"/>
    </source>
</evidence>
<reference evidence="4" key="2">
    <citation type="journal article" date="2021" name="PeerJ">
        <title>Extensive microbial diversity within the chicken gut microbiome revealed by metagenomics and culture.</title>
        <authorList>
            <person name="Gilroy R."/>
            <person name="Ravi A."/>
            <person name="Getino M."/>
            <person name="Pursley I."/>
            <person name="Horton D.L."/>
            <person name="Alikhan N.F."/>
            <person name="Baker D."/>
            <person name="Gharbi K."/>
            <person name="Hall N."/>
            <person name="Watson M."/>
            <person name="Adriaenssens E.M."/>
            <person name="Foster-Nyarko E."/>
            <person name="Jarju S."/>
            <person name="Secka A."/>
            <person name="Antonio M."/>
            <person name="Oren A."/>
            <person name="Chaudhuri R.R."/>
            <person name="La Ragione R."/>
            <person name="Hildebrand F."/>
            <person name="Pallen M.J."/>
        </authorList>
    </citation>
    <scope>NUCLEOTIDE SEQUENCE</scope>
    <source>
        <strain evidence="4">ChiSxjej2B14-6234</strain>
    </source>
</reference>
<comment type="function">
    <text evidence="2 3">Might take part in the signal recognition particle (SRP) pathway. This is inferred from the conservation of its genetic proximity to ftsY/ffh. May be a regulatory protein.</text>
</comment>
<dbReference type="Pfam" id="PF04297">
    <property type="entry name" value="UPF0122"/>
    <property type="match status" value="1"/>
</dbReference>
<evidence type="ECO:0000256" key="1">
    <source>
        <dbReference type="ARBA" id="ARBA00008720"/>
    </source>
</evidence>
<dbReference type="SUPFAM" id="SSF88659">
    <property type="entry name" value="Sigma3 and sigma4 domains of RNA polymerase sigma factors"/>
    <property type="match status" value="1"/>
</dbReference>
<comment type="similarity">
    <text evidence="1 3">Belongs to the UPF0122 family.</text>
</comment>
<accession>A0A9D1CS41</accession>
<comment type="caution">
    <text evidence="4">The sequence shown here is derived from an EMBL/GenBank/DDBJ whole genome shotgun (WGS) entry which is preliminary data.</text>
</comment>
<dbReference type="HAMAP" id="MF_00245">
    <property type="entry name" value="UPF0122"/>
    <property type="match status" value="1"/>
</dbReference>
<organism evidence="4 5">
    <name type="scientific">Candidatus Onthenecus intestinigallinarum</name>
    <dbReference type="NCBI Taxonomy" id="2840875"/>
    <lineage>
        <taxon>Bacteria</taxon>
        <taxon>Bacillati</taxon>
        <taxon>Bacillota</taxon>
        <taxon>Clostridia</taxon>
        <taxon>Eubacteriales</taxon>
        <taxon>Candidatus Onthenecus</taxon>
    </lineage>
</organism>
<evidence type="ECO:0000313" key="4">
    <source>
        <dbReference type="EMBL" id="HIQ72139.1"/>
    </source>
</evidence>
<dbReference type="Proteomes" id="UP000886887">
    <property type="component" value="Unassembled WGS sequence"/>
</dbReference>
<dbReference type="EMBL" id="DVFJ01000029">
    <property type="protein sequence ID" value="HIQ72139.1"/>
    <property type="molecule type" value="Genomic_DNA"/>
</dbReference>
<dbReference type="PANTHER" id="PTHR40083:SF1">
    <property type="entry name" value="UPF0122 PROTEIN YLXM"/>
    <property type="match status" value="1"/>
</dbReference>
<dbReference type="InterPro" id="IPR054831">
    <property type="entry name" value="UPF0122_fam_protein"/>
</dbReference>
<dbReference type="InterPro" id="IPR007394">
    <property type="entry name" value="UPF0122"/>
</dbReference>
<proteinExistence type="inferred from homology"/>
<gene>
    <name evidence="4" type="ORF">IAB73_08040</name>
</gene>